<feature type="compositionally biased region" description="Low complexity" evidence="3">
    <location>
        <begin position="20"/>
        <end position="36"/>
    </location>
</feature>
<dbReference type="InterPro" id="IPR011990">
    <property type="entry name" value="TPR-like_helical_dom_sf"/>
</dbReference>
<keyword evidence="1" id="KW-0677">Repeat</keyword>
<dbReference type="GO" id="GO:0034080">
    <property type="term" value="P:CENP-A containing chromatin assembly"/>
    <property type="evidence" value="ECO:0007669"/>
    <property type="project" value="TreeGrafter"/>
</dbReference>
<accession>T5AIX1</accession>
<evidence type="ECO:0000256" key="1">
    <source>
        <dbReference type="ARBA" id="ARBA00022737"/>
    </source>
</evidence>
<feature type="compositionally biased region" description="Basic and acidic residues" evidence="3">
    <location>
        <begin position="121"/>
        <end position="208"/>
    </location>
</feature>
<dbReference type="Gene3D" id="1.25.40.10">
    <property type="entry name" value="Tetratricopeptide repeat domain"/>
    <property type="match status" value="1"/>
</dbReference>
<dbReference type="InterPro" id="IPR019544">
    <property type="entry name" value="Tetratricopeptide_SHNi-TPR_dom"/>
</dbReference>
<dbReference type="eggNOG" id="KOG4563">
    <property type="taxonomic scope" value="Eukaryota"/>
</dbReference>
<dbReference type="AlphaFoldDB" id="T5AIX1"/>
<dbReference type="GO" id="GO:0005654">
    <property type="term" value="C:nucleoplasm"/>
    <property type="evidence" value="ECO:0007669"/>
    <property type="project" value="TreeGrafter"/>
</dbReference>
<feature type="compositionally biased region" description="Acidic residues" evidence="3">
    <location>
        <begin position="316"/>
        <end position="339"/>
    </location>
</feature>
<evidence type="ECO:0000259" key="4">
    <source>
        <dbReference type="Pfam" id="PF10516"/>
    </source>
</evidence>
<dbReference type="PANTHER" id="PTHR15081:SF1">
    <property type="entry name" value="NUCLEAR AUTOANTIGENIC SPERM PROTEIN"/>
    <property type="match status" value="1"/>
</dbReference>
<feature type="region of interest" description="Disordered" evidence="3">
    <location>
        <begin position="1"/>
        <end position="43"/>
    </location>
</feature>
<organism evidence="5 6">
    <name type="scientific">Ophiocordyceps sinensis (strain Co18 / CGMCC 3.14243)</name>
    <name type="common">Yarsagumba caterpillar fungus</name>
    <name type="synonym">Hirsutella sinensis</name>
    <dbReference type="NCBI Taxonomy" id="911162"/>
    <lineage>
        <taxon>Eukaryota</taxon>
        <taxon>Fungi</taxon>
        <taxon>Dikarya</taxon>
        <taxon>Ascomycota</taxon>
        <taxon>Pezizomycotina</taxon>
        <taxon>Sordariomycetes</taxon>
        <taxon>Hypocreomycetidae</taxon>
        <taxon>Hypocreales</taxon>
        <taxon>Ophiocordycipitaceae</taxon>
        <taxon>Ophiocordyceps</taxon>
    </lineage>
</organism>
<keyword evidence="2" id="KW-0802">TPR repeat</keyword>
<evidence type="ECO:0000256" key="2">
    <source>
        <dbReference type="ARBA" id="ARBA00022803"/>
    </source>
</evidence>
<feature type="compositionally biased region" description="Low complexity" evidence="3">
    <location>
        <begin position="296"/>
        <end position="307"/>
    </location>
</feature>
<feature type="compositionally biased region" description="Polar residues" evidence="3">
    <location>
        <begin position="255"/>
        <end position="281"/>
    </location>
</feature>
<dbReference type="SUPFAM" id="SSF48452">
    <property type="entry name" value="TPR-like"/>
    <property type="match status" value="1"/>
</dbReference>
<reference evidence="5 6" key="1">
    <citation type="journal article" date="2013" name="Chin. Sci. Bull.">
        <title>Genome survey uncovers the secrets of sex and lifestyle in caterpillar fungus.</title>
        <authorList>
            <person name="Hu X."/>
            <person name="Zhang Y."/>
            <person name="Xiao G."/>
            <person name="Zheng P."/>
            <person name="Xia Y."/>
            <person name="Zhang X."/>
            <person name="St Leger R.J."/>
            <person name="Liu X."/>
            <person name="Wang C."/>
        </authorList>
    </citation>
    <scope>NUCLEOTIDE SEQUENCE [LARGE SCALE GENOMIC DNA]</scope>
    <source>
        <strain evidence="6">Co18 / CGMCC 3.14243</strain>
        <tissue evidence="5">Fruit-body</tissue>
    </source>
</reference>
<feature type="region of interest" description="Disordered" evidence="3">
    <location>
        <begin position="537"/>
        <end position="618"/>
    </location>
</feature>
<dbReference type="InterPro" id="IPR051730">
    <property type="entry name" value="NASP-like"/>
</dbReference>
<dbReference type="PANTHER" id="PTHR15081">
    <property type="entry name" value="NUCLEAR AUTOANTIGENIC SPERM PROTEIN NASP -RELATED"/>
    <property type="match status" value="1"/>
</dbReference>
<evidence type="ECO:0000313" key="6">
    <source>
        <dbReference type="Proteomes" id="UP000019374"/>
    </source>
</evidence>
<dbReference type="GO" id="GO:0042393">
    <property type="term" value="F:histone binding"/>
    <property type="evidence" value="ECO:0007669"/>
    <property type="project" value="TreeGrafter"/>
</dbReference>
<dbReference type="EMBL" id="KE652440">
    <property type="protein sequence ID" value="EQL01692.1"/>
    <property type="molecule type" value="Genomic_DNA"/>
</dbReference>
<gene>
    <name evidence="5" type="ORF">OCS_02587</name>
</gene>
<evidence type="ECO:0000256" key="3">
    <source>
        <dbReference type="SAM" id="MobiDB-lite"/>
    </source>
</evidence>
<feature type="domain" description="Tetratricopeptide SHNi-TPR" evidence="4">
    <location>
        <begin position="391"/>
        <end position="427"/>
    </location>
</feature>
<feature type="region of interest" description="Disordered" evidence="3">
    <location>
        <begin position="121"/>
        <end position="339"/>
    </location>
</feature>
<dbReference type="OrthoDB" id="5587616at2759"/>
<evidence type="ECO:0000313" key="5">
    <source>
        <dbReference type="EMBL" id="EQL01692.1"/>
    </source>
</evidence>
<protein>
    <submittedName>
        <fullName evidence="5">Histone H1-binding protein</fullName>
    </submittedName>
</protein>
<proteinExistence type="predicted"/>
<dbReference type="HOGENOM" id="CLU_028900_1_0_1"/>
<name>T5AIX1_OPHSC</name>
<feature type="compositionally biased region" description="Basic and acidic residues" evidence="3">
    <location>
        <begin position="9"/>
        <end position="19"/>
    </location>
</feature>
<dbReference type="Proteomes" id="UP000019374">
    <property type="component" value="Unassembled WGS sequence"/>
</dbReference>
<dbReference type="Pfam" id="PF10516">
    <property type="entry name" value="SHNi-TPR"/>
    <property type="match status" value="1"/>
</dbReference>
<sequence length="618" mass="66620">MAAAADQTRPADTDDELKAADASPAAAASTSSQPVAADDDQDIKSKRVTLADLSAKGSALYAHKNYEEAADIFSLASVLQAEMNGELDPDNAEILFHYGRSLFKVGQCKSDVFGCPVAAEERAAEERAAEERAAEERAAEERAAEERAAEERAAEERAAEERAAEERAAEERAAEERAAEERAAEERAAEERAAEERAAEERAADKRAVARSNSPSGKHYPPHFIPPEARIRGKGGKRGSSAVAAQDRQPASVDAQDQQPASVDSKDQQPASVDAQDQQPASVDEAEGAKPHVAKEAAAGADAGAKKPLFQFTGDENFDNSDAEDEDHAADDESQGGEDDDMATAFEILDLARVCYLKKLEKLSLETQSAKGKELEQQDSPMVRHVKERMADTHDCLAEISLENEQYLNAVEDGRVSLQYKMELYPEDSEIVAEAHYKLSLALEFASMTTSGDDGANTKRKVTDQGLRDEAIREMYLAIKSFKLKMQGKEVELATMASPEDNDLARIAIAEMKEVVWDMEQRLVDLRKDPIDVDALSGIPVNQPPSAEAQARADEAAKNATDLTGMVRKKTKDAAPNGKRKVEGLLAAADEAAAVADEDAPASPKKPRLADGDAGDEA</sequence>
<dbReference type="GO" id="GO:0006335">
    <property type="term" value="P:DNA replication-dependent chromatin assembly"/>
    <property type="evidence" value="ECO:0007669"/>
    <property type="project" value="TreeGrafter"/>
</dbReference>